<dbReference type="KEGG" id="dtm:BJL86_0225"/>
<dbReference type="AlphaFoldDB" id="A0A173LFF4"/>
<keyword evidence="3" id="KW-0812">Transmembrane</keyword>
<comment type="subcellular location">
    <subcellularLocation>
        <location evidence="1">Cell membrane</location>
        <topology evidence="1">Multi-pass membrane protein</topology>
    </subcellularLocation>
</comment>
<reference evidence="9 10" key="1">
    <citation type="submission" date="2016-06" db="EMBL/GenBank/DDBJ databases">
        <title>Complete genome sequence of a saline-alkali tolerant type strain Dietzia timorensis ID05-A0528T.</title>
        <authorList>
            <person name="Wu X."/>
        </authorList>
    </citation>
    <scope>NUCLEOTIDE SEQUENCE [LARGE SCALE GENOMIC DNA]</scope>
    <source>
        <strain evidence="9 10">ID05-A0528</strain>
    </source>
</reference>
<accession>A0A173LFF4</accession>
<dbReference type="GO" id="GO:0005886">
    <property type="term" value="C:plasma membrane"/>
    <property type="evidence" value="ECO:0007669"/>
    <property type="project" value="UniProtKB-SubCell"/>
</dbReference>
<dbReference type="Gene3D" id="1.20.144.10">
    <property type="entry name" value="Phosphatidic acid phosphatase type 2/haloperoxidase"/>
    <property type="match status" value="1"/>
</dbReference>
<evidence type="ECO:0000259" key="8">
    <source>
        <dbReference type="SMART" id="SM00014"/>
    </source>
</evidence>
<evidence type="ECO:0000256" key="5">
    <source>
        <dbReference type="ARBA" id="ARBA00022989"/>
    </source>
</evidence>
<keyword evidence="6" id="KW-0472">Membrane</keyword>
<keyword evidence="5" id="KW-1133">Transmembrane helix</keyword>
<protein>
    <submittedName>
        <fullName evidence="9">Putative decaprenylphosphoryl-5-phosphoribose phosphatase</fullName>
    </submittedName>
</protein>
<dbReference type="SMART" id="SM00014">
    <property type="entry name" value="acidPPc"/>
    <property type="match status" value="1"/>
</dbReference>
<dbReference type="RefSeq" id="WP_067476187.1">
    <property type="nucleotide sequence ID" value="NZ_CP015961.1"/>
</dbReference>
<keyword evidence="2" id="KW-1003">Cell membrane</keyword>
<keyword evidence="4" id="KW-0378">Hydrolase</keyword>
<dbReference type="STRING" id="499555.BJL86_0225"/>
<dbReference type="Pfam" id="PF01569">
    <property type="entry name" value="PAP2"/>
    <property type="match status" value="1"/>
</dbReference>
<evidence type="ECO:0000256" key="6">
    <source>
        <dbReference type="ARBA" id="ARBA00023136"/>
    </source>
</evidence>
<sequence length="209" mass="21132">MSSTNNDSPGRSPESGPPTGEAAILASLQTGLRAIPGSLGIATTLSHIGEHALGWVALSAAGAALQPERRTEWMTAGVGAFGAHAASVVAKRIVRRKRPHHPAIKIGVGTPSKMSFPSSHATSTTAFALLAGKATGNPRLAFWVPASLIPAMLASRLTLGVHYPSDVMGGAVLGAASAAAAGRFAPEMFERATAAGLLPGALTTSKDAR</sequence>
<evidence type="ECO:0000313" key="9">
    <source>
        <dbReference type="EMBL" id="ANI91036.1"/>
    </source>
</evidence>
<name>A0A173LFF4_9ACTN</name>
<dbReference type="InterPro" id="IPR036938">
    <property type="entry name" value="PAP2/HPO_sf"/>
</dbReference>
<gene>
    <name evidence="9" type="ORF">BJL86_0225</name>
</gene>
<evidence type="ECO:0000256" key="3">
    <source>
        <dbReference type="ARBA" id="ARBA00022692"/>
    </source>
</evidence>
<dbReference type="EMBL" id="CP015961">
    <property type="protein sequence ID" value="ANI91036.1"/>
    <property type="molecule type" value="Genomic_DNA"/>
</dbReference>
<evidence type="ECO:0000256" key="4">
    <source>
        <dbReference type="ARBA" id="ARBA00022801"/>
    </source>
</evidence>
<evidence type="ECO:0000256" key="2">
    <source>
        <dbReference type="ARBA" id="ARBA00022475"/>
    </source>
</evidence>
<evidence type="ECO:0000256" key="1">
    <source>
        <dbReference type="ARBA" id="ARBA00004651"/>
    </source>
</evidence>
<feature type="domain" description="Phosphatidic acid phosphatase type 2/haloperoxidase" evidence="8">
    <location>
        <begin position="73"/>
        <end position="182"/>
    </location>
</feature>
<evidence type="ECO:0000256" key="7">
    <source>
        <dbReference type="SAM" id="MobiDB-lite"/>
    </source>
</evidence>
<dbReference type="SUPFAM" id="SSF48317">
    <property type="entry name" value="Acid phosphatase/Vanadium-dependent haloperoxidase"/>
    <property type="match status" value="1"/>
</dbReference>
<feature type="region of interest" description="Disordered" evidence="7">
    <location>
        <begin position="1"/>
        <end position="21"/>
    </location>
</feature>
<dbReference type="Proteomes" id="UP000186104">
    <property type="component" value="Chromosome"/>
</dbReference>
<dbReference type="PANTHER" id="PTHR14969:SF62">
    <property type="entry name" value="DECAPRENYLPHOSPHORYL-5-PHOSPHORIBOSE PHOSPHATASE RV3807C-RELATED"/>
    <property type="match status" value="1"/>
</dbReference>
<proteinExistence type="predicted"/>
<dbReference type="InterPro" id="IPR000326">
    <property type="entry name" value="PAP2/HPO"/>
</dbReference>
<dbReference type="GO" id="GO:0016787">
    <property type="term" value="F:hydrolase activity"/>
    <property type="evidence" value="ECO:0007669"/>
    <property type="project" value="UniProtKB-KW"/>
</dbReference>
<organism evidence="9 10">
    <name type="scientific">Dietzia timorensis</name>
    <dbReference type="NCBI Taxonomy" id="499555"/>
    <lineage>
        <taxon>Bacteria</taxon>
        <taxon>Bacillati</taxon>
        <taxon>Actinomycetota</taxon>
        <taxon>Actinomycetes</taxon>
        <taxon>Mycobacteriales</taxon>
        <taxon>Dietziaceae</taxon>
        <taxon>Dietzia</taxon>
    </lineage>
</organism>
<dbReference type="PANTHER" id="PTHR14969">
    <property type="entry name" value="SPHINGOSINE-1-PHOSPHATE PHOSPHOHYDROLASE"/>
    <property type="match status" value="1"/>
</dbReference>
<keyword evidence="10" id="KW-1185">Reference proteome</keyword>
<evidence type="ECO:0000313" key="10">
    <source>
        <dbReference type="Proteomes" id="UP000186104"/>
    </source>
</evidence>